<reference evidence="2 3" key="1">
    <citation type="submission" date="2021-04" db="EMBL/GenBank/DDBJ databases">
        <authorList>
            <person name="De Guttry C."/>
            <person name="Zahm M."/>
            <person name="Klopp C."/>
            <person name="Cabau C."/>
            <person name="Louis A."/>
            <person name="Berthelot C."/>
            <person name="Parey E."/>
            <person name="Roest Crollius H."/>
            <person name="Montfort J."/>
            <person name="Robinson-Rechavi M."/>
            <person name="Bucao C."/>
            <person name="Bouchez O."/>
            <person name="Gislard M."/>
            <person name="Lluch J."/>
            <person name="Milhes M."/>
            <person name="Lampietro C."/>
            <person name="Lopez Roques C."/>
            <person name="Donnadieu C."/>
            <person name="Braasch I."/>
            <person name="Desvignes T."/>
            <person name="Postlethwait J."/>
            <person name="Bobe J."/>
            <person name="Wedekind C."/>
            <person name="Guiguen Y."/>
        </authorList>
    </citation>
    <scope>NUCLEOTIDE SEQUENCE [LARGE SCALE GENOMIC DNA]</scope>
    <source>
        <strain evidence="2">Cs_M1</strain>
        <tissue evidence="2">Blood</tissue>
    </source>
</reference>
<dbReference type="Gene3D" id="3.30.420.10">
    <property type="entry name" value="Ribonuclease H-like superfamily/Ribonuclease H"/>
    <property type="match status" value="1"/>
</dbReference>
<dbReference type="InterPro" id="IPR036397">
    <property type="entry name" value="RNaseH_sf"/>
</dbReference>
<dbReference type="Proteomes" id="UP001356427">
    <property type="component" value="Unassembled WGS sequence"/>
</dbReference>
<feature type="region of interest" description="Disordered" evidence="1">
    <location>
        <begin position="49"/>
        <end position="69"/>
    </location>
</feature>
<sequence>MANTSLIEPLLDNDLTHSSDGVLHQMTWPPQSPNLHPIEMVWEESDRRVKEKQPTYVGTPSRLLEKHSR</sequence>
<dbReference type="AlphaFoldDB" id="A0AAN8KIP4"/>
<dbReference type="EMBL" id="JAGTTL010000039">
    <property type="protein sequence ID" value="KAK6292137.1"/>
    <property type="molecule type" value="Genomic_DNA"/>
</dbReference>
<keyword evidence="3" id="KW-1185">Reference proteome</keyword>
<gene>
    <name evidence="2" type="ORF">J4Q44_G00379220</name>
</gene>
<evidence type="ECO:0000256" key="1">
    <source>
        <dbReference type="SAM" id="MobiDB-lite"/>
    </source>
</evidence>
<organism evidence="2 3">
    <name type="scientific">Coregonus suidteri</name>
    <dbReference type="NCBI Taxonomy" id="861788"/>
    <lineage>
        <taxon>Eukaryota</taxon>
        <taxon>Metazoa</taxon>
        <taxon>Chordata</taxon>
        <taxon>Craniata</taxon>
        <taxon>Vertebrata</taxon>
        <taxon>Euteleostomi</taxon>
        <taxon>Actinopterygii</taxon>
        <taxon>Neopterygii</taxon>
        <taxon>Teleostei</taxon>
        <taxon>Protacanthopterygii</taxon>
        <taxon>Salmoniformes</taxon>
        <taxon>Salmonidae</taxon>
        <taxon>Coregoninae</taxon>
        <taxon>Coregonus</taxon>
    </lineage>
</organism>
<evidence type="ECO:0000313" key="3">
    <source>
        <dbReference type="Proteomes" id="UP001356427"/>
    </source>
</evidence>
<dbReference type="GO" id="GO:0003676">
    <property type="term" value="F:nucleic acid binding"/>
    <property type="evidence" value="ECO:0007669"/>
    <property type="project" value="InterPro"/>
</dbReference>
<comment type="caution">
    <text evidence="2">The sequence shown here is derived from an EMBL/GenBank/DDBJ whole genome shotgun (WGS) entry which is preliminary data.</text>
</comment>
<protein>
    <submittedName>
        <fullName evidence="2">Uncharacterized protein</fullName>
    </submittedName>
</protein>
<accession>A0AAN8KIP4</accession>
<proteinExistence type="predicted"/>
<name>A0AAN8KIP4_9TELE</name>
<evidence type="ECO:0000313" key="2">
    <source>
        <dbReference type="EMBL" id="KAK6292137.1"/>
    </source>
</evidence>